<evidence type="ECO:0000313" key="3">
    <source>
        <dbReference type="Proteomes" id="UP000326759"/>
    </source>
</evidence>
<accession>A0A5N5T4Q7</accession>
<proteinExistence type="predicted"/>
<keyword evidence="3" id="KW-1185">Reference proteome</keyword>
<dbReference type="AlphaFoldDB" id="A0A5N5T4Q7"/>
<dbReference type="Proteomes" id="UP000326759">
    <property type="component" value="Unassembled WGS sequence"/>
</dbReference>
<organism evidence="2 3">
    <name type="scientific">Armadillidium nasatum</name>
    <dbReference type="NCBI Taxonomy" id="96803"/>
    <lineage>
        <taxon>Eukaryota</taxon>
        <taxon>Metazoa</taxon>
        <taxon>Ecdysozoa</taxon>
        <taxon>Arthropoda</taxon>
        <taxon>Crustacea</taxon>
        <taxon>Multicrustacea</taxon>
        <taxon>Malacostraca</taxon>
        <taxon>Eumalacostraca</taxon>
        <taxon>Peracarida</taxon>
        <taxon>Isopoda</taxon>
        <taxon>Oniscidea</taxon>
        <taxon>Crinocheta</taxon>
        <taxon>Armadillidiidae</taxon>
        <taxon>Armadillidium</taxon>
    </lineage>
</organism>
<evidence type="ECO:0000256" key="1">
    <source>
        <dbReference type="SAM" id="MobiDB-lite"/>
    </source>
</evidence>
<sequence length="23" mass="2536">MIVSNFEVRNEGDEGEGVQIVDV</sequence>
<name>A0A5N5T4Q7_9CRUS</name>
<evidence type="ECO:0000313" key="2">
    <source>
        <dbReference type="EMBL" id="KAB7499960.1"/>
    </source>
</evidence>
<feature type="region of interest" description="Disordered" evidence="1">
    <location>
        <begin position="1"/>
        <end position="23"/>
    </location>
</feature>
<protein>
    <submittedName>
        <fullName evidence="2">Uncharacterized protein</fullName>
    </submittedName>
</protein>
<dbReference type="EMBL" id="SEYY01015921">
    <property type="protein sequence ID" value="KAB7499960.1"/>
    <property type="molecule type" value="Genomic_DNA"/>
</dbReference>
<comment type="caution">
    <text evidence="2">The sequence shown here is derived from an EMBL/GenBank/DDBJ whole genome shotgun (WGS) entry which is preliminary data.</text>
</comment>
<reference evidence="2 3" key="1">
    <citation type="journal article" date="2019" name="PLoS Biol.">
        <title>Sex chromosomes control vertical transmission of feminizing Wolbachia symbionts in an isopod.</title>
        <authorList>
            <person name="Becking T."/>
            <person name="Chebbi M.A."/>
            <person name="Giraud I."/>
            <person name="Moumen B."/>
            <person name="Laverre T."/>
            <person name="Caubet Y."/>
            <person name="Peccoud J."/>
            <person name="Gilbert C."/>
            <person name="Cordaux R."/>
        </authorList>
    </citation>
    <scope>NUCLEOTIDE SEQUENCE [LARGE SCALE GENOMIC DNA]</scope>
    <source>
        <strain evidence="2">ANa2</strain>
        <tissue evidence="2">Whole body excluding digestive tract and cuticle</tissue>
    </source>
</reference>
<gene>
    <name evidence="2" type="ORF">Anas_13810</name>
</gene>